<keyword evidence="1 7" id="KW-0028">Amino-acid biosynthesis</keyword>
<dbReference type="GO" id="GO:0009073">
    <property type="term" value="P:aromatic amino acid family biosynthetic process"/>
    <property type="evidence" value="ECO:0007669"/>
    <property type="project" value="UniProtKB-KW"/>
</dbReference>
<dbReference type="HAMAP" id="MF_00109">
    <property type="entry name" value="Shikimate_kinase"/>
    <property type="match status" value="1"/>
</dbReference>
<comment type="caution">
    <text evidence="7">Lacks conserved residue(s) required for the propagation of feature annotation.</text>
</comment>
<dbReference type="UniPathway" id="UPA00053">
    <property type="reaction ID" value="UER00088"/>
</dbReference>
<comment type="subunit">
    <text evidence="7">Monomer.</text>
</comment>
<dbReference type="OrthoDB" id="9800332at2"/>
<feature type="binding site" evidence="7">
    <location>
        <position position="250"/>
    </location>
    <ligand>
        <name>ATP</name>
        <dbReference type="ChEBI" id="CHEBI:30616"/>
    </ligand>
</feature>
<sequence>MPPKSPDAARTAPAATPDVRDPLQVALGSRVRRLRARRGITRKVLAQIADVSERHLANLEAGDGNPSVLILQQIAQALDCSLAELLGDETTDSPDWLLIRDLLHGRTPAQLEAARNALTQLFGSPETRDHRLDRIALIGLRGAGKSTLGRGLADRLRRPFVDLNREIERVAGCRPDEIHSLYGPVAYRRYERRALEDALEKHPLAVIDTPGGIVTEAATFNLLLSKCYTIWLTAAPEEHMNRVIAQGDLRPMSGNKQAMDDLRLILQERTPFYAKADLLFDTSGKPPAECLSAVATALERTIATRE</sequence>
<dbReference type="SMART" id="SM00530">
    <property type="entry name" value="HTH_XRE"/>
    <property type="match status" value="1"/>
</dbReference>
<evidence type="ECO:0000259" key="8">
    <source>
        <dbReference type="PROSITE" id="PS50943"/>
    </source>
</evidence>
<dbReference type="InterPro" id="IPR027417">
    <property type="entry name" value="P-loop_NTPase"/>
</dbReference>
<dbReference type="GO" id="GO:0005524">
    <property type="term" value="F:ATP binding"/>
    <property type="evidence" value="ECO:0007669"/>
    <property type="project" value="UniProtKB-UniRule"/>
</dbReference>
<name>A0A4S3K6P8_9GAMM</name>
<gene>
    <name evidence="7" type="primary">aroK</name>
    <name evidence="9" type="ORF">DFR24_2359</name>
</gene>
<evidence type="ECO:0000256" key="6">
    <source>
        <dbReference type="ARBA" id="ARBA00023141"/>
    </source>
</evidence>
<evidence type="ECO:0000256" key="7">
    <source>
        <dbReference type="HAMAP-Rule" id="MF_00109"/>
    </source>
</evidence>
<accession>A0A4S3K6P8</accession>
<keyword evidence="2 7" id="KW-0808">Transferase</keyword>
<comment type="caution">
    <text evidence="9">The sequence shown here is derived from an EMBL/GenBank/DDBJ whole genome shotgun (WGS) entry which is preliminary data.</text>
</comment>
<dbReference type="GO" id="GO:0000287">
    <property type="term" value="F:magnesium ion binding"/>
    <property type="evidence" value="ECO:0007669"/>
    <property type="project" value="UniProtKB-UniRule"/>
</dbReference>
<proteinExistence type="inferred from homology"/>
<feature type="binding site" evidence="7">
    <location>
        <position position="146"/>
    </location>
    <ligand>
        <name>Mg(2+)</name>
        <dbReference type="ChEBI" id="CHEBI:18420"/>
    </ligand>
</feature>
<dbReference type="InterPro" id="IPR001387">
    <property type="entry name" value="Cro/C1-type_HTH"/>
</dbReference>
<feature type="binding site" evidence="7">
    <location>
        <position position="188"/>
    </location>
    <ligand>
        <name>substrate</name>
    </ligand>
</feature>
<feature type="binding site" evidence="7">
    <location>
        <position position="269"/>
    </location>
    <ligand>
        <name>substrate</name>
    </ligand>
</feature>
<keyword evidence="10" id="KW-1185">Reference proteome</keyword>
<dbReference type="RefSeq" id="WP_133881591.1">
    <property type="nucleotide sequence ID" value="NZ_MWIN01000010.1"/>
</dbReference>
<dbReference type="NCBIfam" id="NF006015">
    <property type="entry name" value="PRK08154.1"/>
    <property type="match status" value="1"/>
</dbReference>
<dbReference type="GO" id="GO:0004765">
    <property type="term" value="F:shikimate kinase activity"/>
    <property type="evidence" value="ECO:0007669"/>
    <property type="project" value="UniProtKB-UniRule"/>
</dbReference>
<evidence type="ECO:0000256" key="3">
    <source>
        <dbReference type="ARBA" id="ARBA00022741"/>
    </source>
</evidence>
<keyword evidence="7" id="KW-0479">Metal-binding</keyword>
<organism evidence="9 10">
    <name type="scientific">Panacagrimonas perspica</name>
    <dbReference type="NCBI Taxonomy" id="381431"/>
    <lineage>
        <taxon>Bacteria</taxon>
        <taxon>Pseudomonadati</taxon>
        <taxon>Pseudomonadota</taxon>
        <taxon>Gammaproteobacteria</taxon>
        <taxon>Nevskiales</taxon>
        <taxon>Nevskiaceae</taxon>
        <taxon>Panacagrimonas</taxon>
    </lineage>
</organism>
<dbReference type="Gene3D" id="1.10.260.40">
    <property type="entry name" value="lambda repressor-like DNA-binding domains"/>
    <property type="match status" value="1"/>
</dbReference>
<keyword evidence="7" id="KW-0963">Cytoplasm</keyword>
<keyword evidence="4 7" id="KW-0418">Kinase</keyword>
<dbReference type="Pfam" id="PF01202">
    <property type="entry name" value="SKI"/>
    <property type="match status" value="1"/>
</dbReference>
<dbReference type="GO" id="GO:0005829">
    <property type="term" value="C:cytosol"/>
    <property type="evidence" value="ECO:0007669"/>
    <property type="project" value="TreeGrafter"/>
</dbReference>
<keyword evidence="7" id="KW-0460">Magnesium</keyword>
<feature type="binding site" evidence="7">
    <location>
        <position position="211"/>
    </location>
    <ligand>
        <name>substrate</name>
    </ligand>
</feature>
<dbReference type="GO" id="GO:0008652">
    <property type="term" value="P:amino acid biosynthetic process"/>
    <property type="evidence" value="ECO:0007669"/>
    <property type="project" value="UniProtKB-KW"/>
</dbReference>
<evidence type="ECO:0000256" key="4">
    <source>
        <dbReference type="ARBA" id="ARBA00022777"/>
    </source>
</evidence>
<dbReference type="SUPFAM" id="SSF47413">
    <property type="entry name" value="lambda repressor-like DNA-binding domains"/>
    <property type="match status" value="1"/>
</dbReference>
<comment type="similarity">
    <text evidence="7">Belongs to the shikimate kinase family.</text>
</comment>
<feature type="domain" description="HTH cro/C1-type" evidence="8">
    <location>
        <begin position="31"/>
        <end position="85"/>
    </location>
</feature>
<dbReference type="Gene3D" id="3.40.50.300">
    <property type="entry name" value="P-loop containing nucleotide triphosphate hydrolases"/>
    <property type="match status" value="1"/>
</dbReference>
<dbReference type="Proteomes" id="UP000295341">
    <property type="component" value="Unassembled WGS sequence"/>
</dbReference>
<reference evidence="9 10" key="1">
    <citation type="submission" date="2019-03" db="EMBL/GenBank/DDBJ databases">
        <title>Genomic Encyclopedia of Type Strains, Phase IV (KMG-IV): sequencing the most valuable type-strain genomes for metagenomic binning, comparative biology and taxonomic classification.</title>
        <authorList>
            <person name="Goeker M."/>
        </authorList>
    </citation>
    <scope>NUCLEOTIDE SEQUENCE [LARGE SCALE GENOMIC DNA]</scope>
    <source>
        <strain evidence="9 10">DSM 26377</strain>
    </source>
</reference>
<dbReference type="PANTHER" id="PTHR21087">
    <property type="entry name" value="SHIKIMATE KINASE"/>
    <property type="match status" value="1"/>
</dbReference>
<evidence type="ECO:0000256" key="2">
    <source>
        <dbReference type="ARBA" id="ARBA00022679"/>
    </source>
</evidence>
<evidence type="ECO:0000313" key="9">
    <source>
        <dbReference type="EMBL" id="TDU28000.1"/>
    </source>
</evidence>
<evidence type="ECO:0000256" key="5">
    <source>
        <dbReference type="ARBA" id="ARBA00022840"/>
    </source>
</evidence>
<feature type="binding site" evidence="7">
    <location>
        <begin position="142"/>
        <end position="147"/>
    </location>
    <ligand>
        <name>ATP</name>
        <dbReference type="ChEBI" id="CHEBI:30616"/>
    </ligand>
</feature>
<comment type="cofactor">
    <cofactor evidence="7">
        <name>Mg(2+)</name>
        <dbReference type="ChEBI" id="CHEBI:18420"/>
    </cofactor>
    <text evidence="7">Binds 1 Mg(2+) ion per subunit.</text>
</comment>
<dbReference type="PRINTS" id="PR01100">
    <property type="entry name" value="SHIKIMTKNASE"/>
</dbReference>
<dbReference type="GO" id="GO:0009423">
    <property type="term" value="P:chorismate biosynthetic process"/>
    <property type="evidence" value="ECO:0007669"/>
    <property type="project" value="UniProtKB-UniRule"/>
</dbReference>
<dbReference type="CDD" id="cd00093">
    <property type="entry name" value="HTH_XRE"/>
    <property type="match status" value="1"/>
</dbReference>
<dbReference type="InterPro" id="IPR010982">
    <property type="entry name" value="Lambda_DNA-bd_dom_sf"/>
</dbReference>
<keyword evidence="3 7" id="KW-0547">Nucleotide-binding</keyword>
<dbReference type="CDD" id="cd00464">
    <property type="entry name" value="SK"/>
    <property type="match status" value="1"/>
</dbReference>
<evidence type="ECO:0000313" key="10">
    <source>
        <dbReference type="Proteomes" id="UP000295341"/>
    </source>
</evidence>
<dbReference type="PROSITE" id="PS50943">
    <property type="entry name" value="HTH_CROC1"/>
    <property type="match status" value="1"/>
</dbReference>
<dbReference type="InterPro" id="IPR031322">
    <property type="entry name" value="Shikimate/glucono_kinase"/>
</dbReference>
<dbReference type="EC" id="2.7.1.71" evidence="7"/>
<dbReference type="AlphaFoldDB" id="A0A4S3K6P8"/>
<dbReference type="EMBL" id="SOBT01000009">
    <property type="protein sequence ID" value="TDU28000.1"/>
    <property type="molecule type" value="Genomic_DNA"/>
</dbReference>
<dbReference type="SUPFAM" id="SSF52540">
    <property type="entry name" value="P-loop containing nucleoside triphosphate hydrolases"/>
    <property type="match status" value="1"/>
</dbReference>
<keyword evidence="6 7" id="KW-0057">Aromatic amino acid biosynthesis</keyword>
<keyword evidence="5 7" id="KW-0067">ATP-binding</keyword>
<comment type="function">
    <text evidence="7">Catalyzes the specific phosphorylation of the 3-hydroxyl group of shikimic acid using ATP as a cosubstrate.</text>
</comment>
<comment type="pathway">
    <text evidence="7">Metabolic intermediate biosynthesis; chorismate biosynthesis; chorismate from D-erythrose 4-phosphate and phosphoenolpyruvate: step 5/7.</text>
</comment>
<evidence type="ECO:0000256" key="1">
    <source>
        <dbReference type="ARBA" id="ARBA00022605"/>
    </source>
</evidence>
<dbReference type="PANTHER" id="PTHR21087:SF16">
    <property type="entry name" value="SHIKIMATE KINASE 1, CHLOROPLASTIC"/>
    <property type="match status" value="1"/>
</dbReference>
<protein>
    <recommendedName>
        <fullName evidence="7">Shikimate kinase</fullName>
        <shortName evidence="7">SK</shortName>
        <ecNumber evidence="7">2.7.1.71</ecNumber>
    </recommendedName>
</protein>
<dbReference type="Pfam" id="PF01381">
    <property type="entry name" value="HTH_3"/>
    <property type="match status" value="1"/>
</dbReference>
<comment type="subcellular location">
    <subcellularLocation>
        <location evidence="7">Cytoplasm</location>
    </subcellularLocation>
</comment>
<dbReference type="InterPro" id="IPR000623">
    <property type="entry name" value="Shikimate_kinase/TSH1"/>
</dbReference>
<dbReference type="GO" id="GO:0003677">
    <property type="term" value="F:DNA binding"/>
    <property type="evidence" value="ECO:0007669"/>
    <property type="project" value="InterPro"/>
</dbReference>
<comment type="catalytic activity">
    <reaction evidence="7">
        <text>shikimate + ATP = 3-phosphoshikimate + ADP + H(+)</text>
        <dbReference type="Rhea" id="RHEA:13121"/>
        <dbReference type="ChEBI" id="CHEBI:15378"/>
        <dbReference type="ChEBI" id="CHEBI:30616"/>
        <dbReference type="ChEBI" id="CHEBI:36208"/>
        <dbReference type="ChEBI" id="CHEBI:145989"/>
        <dbReference type="ChEBI" id="CHEBI:456216"/>
        <dbReference type="EC" id="2.7.1.71"/>
    </reaction>
</comment>